<keyword evidence="2" id="KW-1003">Cell membrane</keyword>
<dbReference type="Gene3D" id="3.30.450.20">
    <property type="entry name" value="PAS domain"/>
    <property type="match status" value="1"/>
</dbReference>
<evidence type="ECO:0000256" key="6">
    <source>
        <dbReference type="ARBA" id="ARBA00023136"/>
    </source>
</evidence>
<keyword evidence="14" id="KW-1185">Reference proteome</keyword>
<evidence type="ECO:0000256" key="10">
    <source>
        <dbReference type="SAM" id="Phobius"/>
    </source>
</evidence>
<dbReference type="PANTHER" id="PTHR32089">
    <property type="entry name" value="METHYL-ACCEPTING CHEMOTAXIS PROTEIN MCPB"/>
    <property type="match status" value="1"/>
</dbReference>
<evidence type="ECO:0000259" key="12">
    <source>
        <dbReference type="PROSITE" id="PS50885"/>
    </source>
</evidence>
<dbReference type="AlphaFoldDB" id="A0A8J7K7H7"/>
<dbReference type="PROSITE" id="PS50111">
    <property type="entry name" value="CHEMOTAXIS_TRANSDUC_2"/>
    <property type="match status" value="1"/>
</dbReference>
<feature type="transmembrane region" description="Helical" evidence="10">
    <location>
        <begin position="311"/>
        <end position="330"/>
    </location>
</feature>
<feature type="domain" description="HAMP" evidence="12">
    <location>
        <begin position="331"/>
        <end position="385"/>
    </location>
</feature>
<dbReference type="InterPro" id="IPR033479">
    <property type="entry name" value="dCache_1"/>
</dbReference>
<keyword evidence="5 10" id="KW-1133">Transmembrane helix</keyword>
<dbReference type="PROSITE" id="PS50885">
    <property type="entry name" value="HAMP"/>
    <property type="match status" value="1"/>
</dbReference>
<dbReference type="CDD" id="cd06225">
    <property type="entry name" value="HAMP"/>
    <property type="match status" value="1"/>
</dbReference>
<dbReference type="GO" id="GO:0005886">
    <property type="term" value="C:plasma membrane"/>
    <property type="evidence" value="ECO:0007669"/>
    <property type="project" value="UniProtKB-SubCell"/>
</dbReference>
<evidence type="ECO:0000313" key="14">
    <source>
        <dbReference type="Proteomes" id="UP000640333"/>
    </source>
</evidence>
<dbReference type="Pfam" id="PF00672">
    <property type="entry name" value="HAMP"/>
    <property type="match status" value="1"/>
</dbReference>
<comment type="subcellular location">
    <subcellularLocation>
        <location evidence="1">Cell membrane</location>
        <topology evidence="1">Multi-pass membrane protein</topology>
    </subcellularLocation>
</comment>
<keyword evidence="3" id="KW-0145">Chemotaxis</keyword>
<evidence type="ECO:0000256" key="3">
    <source>
        <dbReference type="ARBA" id="ARBA00022500"/>
    </source>
</evidence>
<keyword evidence="4 10" id="KW-0812">Transmembrane</keyword>
<gene>
    <name evidence="13" type="ORF">IOQ59_13445</name>
</gene>
<dbReference type="GO" id="GO:0007165">
    <property type="term" value="P:signal transduction"/>
    <property type="evidence" value="ECO:0007669"/>
    <property type="project" value="UniProtKB-KW"/>
</dbReference>
<dbReference type="InterPro" id="IPR003660">
    <property type="entry name" value="HAMP_dom"/>
</dbReference>
<evidence type="ECO:0000256" key="1">
    <source>
        <dbReference type="ARBA" id="ARBA00004651"/>
    </source>
</evidence>
<evidence type="ECO:0000256" key="9">
    <source>
        <dbReference type="PROSITE-ProRule" id="PRU00284"/>
    </source>
</evidence>
<dbReference type="Proteomes" id="UP000640333">
    <property type="component" value="Unassembled WGS sequence"/>
</dbReference>
<evidence type="ECO:0000259" key="11">
    <source>
        <dbReference type="PROSITE" id="PS50111"/>
    </source>
</evidence>
<comment type="similarity">
    <text evidence="8">Belongs to the methyl-accepting chemotaxis (MCP) protein family.</text>
</comment>
<dbReference type="EMBL" id="JADEYS010000013">
    <property type="protein sequence ID" value="MBE9398261.1"/>
    <property type="molecule type" value="Genomic_DNA"/>
</dbReference>
<dbReference type="GO" id="GO:0006935">
    <property type="term" value="P:chemotaxis"/>
    <property type="evidence" value="ECO:0007669"/>
    <property type="project" value="UniProtKB-KW"/>
</dbReference>
<proteinExistence type="inferred from homology"/>
<dbReference type="RefSeq" id="WP_193953891.1">
    <property type="nucleotide sequence ID" value="NZ_JADEYS010000013.1"/>
</dbReference>
<keyword evidence="7 9" id="KW-0807">Transducer</keyword>
<evidence type="ECO:0000256" key="7">
    <source>
        <dbReference type="ARBA" id="ARBA00023224"/>
    </source>
</evidence>
<dbReference type="SMART" id="SM00283">
    <property type="entry name" value="MA"/>
    <property type="match status" value="1"/>
</dbReference>
<reference evidence="13" key="1">
    <citation type="submission" date="2020-10" db="EMBL/GenBank/DDBJ databases">
        <title>Bacterium isolated from coastal waters sediment.</title>
        <authorList>
            <person name="Chen R.-J."/>
            <person name="Lu D.-C."/>
            <person name="Zhu K.-L."/>
            <person name="Du Z.-J."/>
        </authorList>
    </citation>
    <scope>NUCLEOTIDE SEQUENCE</scope>
    <source>
        <strain evidence="13">N1Y112</strain>
    </source>
</reference>
<dbReference type="Pfam" id="PF00015">
    <property type="entry name" value="MCPsignal"/>
    <property type="match status" value="1"/>
</dbReference>
<organism evidence="13 14">
    <name type="scientific">Pontibacterium sinense</name>
    <dbReference type="NCBI Taxonomy" id="2781979"/>
    <lineage>
        <taxon>Bacteria</taxon>
        <taxon>Pseudomonadati</taxon>
        <taxon>Pseudomonadota</taxon>
        <taxon>Gammaproteobacteria</taxon>
        <taxon>Oceanospirillales</taxon>
        <taxon>Oceanospirillaceae</taxon>
        <taxon>Pontibacterium</taxon>
    </lineage>
</organism>
<keyword evidence="6 10" id="KW-0472">Membrane</keyword>
<evidence type="ECO:0000256" key="8">
    <source>
        <dbReference type="ARBA" id="ARBA00029447"/>
    </source>
</evidence>
<evidence type="ECO:0000256" key="5">
    <source>
        <dbReference type="ARBA" id="ARBA00022989"/>
    </source>
</evidence>
<accession>A0A8J7K7H7</accession>
<dbReference type="CDD" id="cd11386">
    <property type="entry name" value="MCP_signal"/>
    <property type="match status" value="1"/>
</dbReference>
<dbReference type="PANTHER" id="PTHR32089:SF120">
    <property type="entry name" value="METHYL-ACCEPTING CHEMOTAXIS PROTEIN TLPQ"/>
    <property type="match status" value="1"/>
</dbReference>
<dbReference type="InterPro" id="IPR004089">
    <property type="entry name" value="MCPsignal_dom"/>
</dbReference>
<dbReference type="SMART" id="SM00304">
    <property type="entry name" value="HAMP"/>
    <property type="match status" value="1"/>
</dbReference>
<evidence type="ECO:0000256" key="4">
    <source>
        <dbReference type="ARBA" id="ARBA00022692"/>
    </source>
</evidence>
<comment type="caution">
    <text evidence="13">The sequence shown here is derived from an EMBL/GenBank/DDBJ whole genome shotgun (WGS) entry which is preliminary data.</text>
</comment>
<sequence length="687" mass="75319">MFRALNIRQKLLIALLFMGIVPLFVAMWISSVDTARSLEQQGYQQLTSIRELKKRLLDDYFTERFADLAILASATTHLQVHNGRMDLDKVDADAHAFYTQFKELEEYYDLFLINADGYIFYSVEREPDYQTSLASGPYANSNLAKLYRKITKSHRSEIVDFASYAPSQNAPAAFIGQPILDKTGTLEMVVVLQLSIDHLNDAMKERAGLGETGETYLVGPDKLMRSDSYLDPINHTVLASFANPEKGSVDTDASNAALAGETDTRIVIDYNGNRVLSSFTPIKIKDITWAMMSEMDEAEALAPVAAMRMDLMMEIIVSAILVVIVAYLLAGSLVKPIREMTDHIGALADGRGDLSVKLTVRTNDEIATLERRLNSFLEKIHAVVSSVAKTTRVIDDATVCVSQSVDKTTAGADRQHEDSHAAKIAIEELTASVQSIATSTSEARVASEHAYREINEGMAVTDKTVNVIESLSHEVANAADVIEKLNEQSKSISTVLEVIQGIAEQTNLLALNAAIEAARAGDAGRGFSVVADEVRNLAARTQSSTQQIHDIIDELQHQARHSVTVMNAGKKSADKGVEHVKHTGEYFQRITDAMSILAEMNIHIAEASERQASTAEGIYERVVHMDQIADDTANGTVDARRVNNQLVDLCHQLEGLVNQFKLGAGAAGTTVELQATQRFNRSEKAVS</sequence>
<protein>
    <submittedName>
        <fullName evidence="13">Methyl-accepting chemotaxis protein</fullName>
    </submittedName>
</protein>
<name>A0A8J7K7H7_9GAMM</name>
<dbReference type="Gene3D" id="1.10.287.950">
    <property type="entry name" value="Methyl-accepting chemotaxis protein"/>
    <property type="match status" value="1"/>
</dbReference>
<evidence type="ECO:0000256" key="2">
    <source>
        <dbReference type="ARBA" id="ARBA00022475"/>
    </source>
</evidence>
<dbReference type="FunFam" id="1.10.287.950:FF:000001">
    <property type="entry name" value="Methyl-accepting chemotaxis sensory transducer"/>
    <property type="match status" value="1"/>
</dbReference>
<dbReference type="Pfam" id="PF02743">
    <property type="entry name" value="dCache_1"/>
    <property type="match status" value="1"/>
</dbReference>
<feature type="domain" description="Methyl-accepting transducer" evidence="11">
    <location>
        <begin position="390"/>
        <end position="626"/>
    </location>
</feature>
<feature type="transmembrane region" description="Helical" evidence="10">
    <location>
        <begin position="12"/>
        <end position="30"/>
    </location>
</feature>
<evidence type="ECO:0000313" key="13">
    <source>
        <dbReference type="EMBL" id="MBE9398261.1"/>
    </source>
</evidence>
<dbReference type="SUPFAM" id="SSF58104">
    <property type="entry name" value="Methyl-accepting chemotaxis protein (MCP) signaling domain"/>
    <property type="match status" value="1"/>
</dbReference>